<evidence type="ECO:0000313" key="2">
    <source>
        <dbReference type="EMBL" id="PRX47141.1"/>
    </source>
</evidence>
<organism evidence="2 3">
    <name type="scientific">Prauserella shujinwangii</name>
    <dbReference type="NCBI Taxonomy" id="1453103"/>
    <lineage>
        <taxon>Bacteria</taxon>
        <taxon>Bacillati</taxon>
        <taxon>Actinomycetota</taxon>
        <taxon>Actinomycetes</taxon>
        <taxon>Pseudonocardiales</taxon>
        <taxon>Pseudonocardiaceae</taxon>
        <taxon>Prauserella</taxon>
    </lineage>
</organism>
<comment type="caution">
    <text evidence="2">The sequence shown here is derived from an EMBL/GenBank/DDBJ whole genome shotgun (WGS) entry which is preliminary data.</text>
</comment>
<dbReference type="InterPro" id="IPR010982">
    <property type="entry name" value="Lambda_DNA-bd_dom_sf"/>
</dbReference>
<dbReference type="Gene3D" id="1.10.260.40">
    <property type="entry name" value="lambda repressor-like DNA-binding domains"/>
    <property type="match status" value="1"/>
</dbReference>
<dbReference type="SUPFAM" id="SSF47413">
    <property type="entry name" value="lambda repressor-like DNA-binding domains"/>
    <property type="match status" value="1"/>
</dbReference>
<evidence type="ECO:0000259" key="1">
    <source>
        <dbReference type="PROSITE" id="PS50943"/>
    </source>
</evidence>
<dbReference type="Pfam" id="PF13560">
    <property type="entry name" value="HTH_31"/>
    <property type="match status" value="1"/>
</dbReference>
<keyword evidence="3" id="KW-1185">Reference proteome</keyword>
<proteinExistence type="predicted"/>
<reference evidence="2 3" key="1">
    <citation type="submission" date="2018-03" db="EMBL/GenBank/DDBJ databases">
        <title>Genomic Encyclopedia of Type Strains, Phase III (KMG-III): the genomes of soil and plant-associated and newly described type strains.</title>
        <authorList>
            <person name="Whitman W."/>
        </authorList>
    </citation>
    <scope>NUCLEOTIDE SEQUENCE [LARGE SCALE GENOMIC DNA]</scope>
    <source>
        <strain evidence="2 3">CGMCC 4.7125</strain>
    </source>
</reference>
<gene>
    <name evidence="2" type="ORF">B0I33_106240</name>
</gene>
<protein>
    <submittedName>
        <fullName evidence="2">Helix-turn-helix protein</fullName>
    </submittedName>
</protein>
<dbReference type="InterPro" id="IPR001387">
    <property type="entry name" value="Cro/C1-type_HTH"/>
</dbReference>
<dbReference type="GO" id="GO:0003677">
    <property type="term" value="F:DNA binding"/>
    <property type="evidence" value="ECO:0007669"/>
    <property type="project" value="InterPro"/>
</dbReference>
<dbReference type="CDD" id="cd00093">
    <property type="entry name" value="HTH_XRE"/>
    <property type="match status" value="1"/>
</dbReference>
<dbReference type="SMART" id="SM00530">
    <property type="entry name" value="HTH_XRE"/>
    <property type="match status" value="1"/>
</dbReference>
<dbReference type="PROSITE" id="PS50943">
    <property type="entry name" value="HTH_CROC1"/>
    <property type="match status" value="1"/>
</dbReference>
<accession>A0A2T0LTT2</accession>
<dbReference type="EMBL" id="PVNH01000006">
    <property type="protein sequence ID" value="PRX47141.1"/>
    <property type="molecule type" value="Genomic_DNA"/>
</dbReference>
<evidence type="ECO:0000313" key="3">
    <source>
        <dbReference type="Proteomes" id="UP000238362"/>
    </source>
</evidence>
<feature type="domain" description="HTH cro/C1-type" evidence="1">
    <location>
        <begin position="27"/>
        <end position="82"/>
    </location>
</feature>
<name>A0A2T0LTT2_9PSEU</name>
<sequence length="410" mass="43965">MIGLVRLPDEVGRYPDGMGTPDVGRNLRAIRHARGKSLAVVAGLAGISASYLSRLESGERALDRRSLIVALANALDVAPSEITRTAVTTAGELDEDRSLNDVRLSLLSASMNEPRGRVAPLDELRARTEEVLTAQRDCDYALVGAKLPGLVRDLHTTLRANRDEREVLRLLVMTHVQGTQAWLGDIGASLDLAWQASSLAKQAAERLDEPLYDAVSAFGTAFGLIGAGGFGLARDSLSAADPGTDTPEAAQVSGMLALTLSLVSAASKDHAERVAALEHAGDLAEHTGEGDALYFGFGPSNVGVWRMSVALEAGEHAEAARIAETVNPDALPSPTRLSAYYREYGRALARLPKQRDNAVMMLRRAEMISPARIHRHPFMRSVLAELLARAKRDAVGRELRGMAYRAGLPV</sequence>
<dbReference type="AlphaFoldDB" id="A0A2T0LTT2"/>
<dbReference type="Proteomes" id="UP000238362">
    <property type="component" value="Unassembled WGS sequence"/>
</dbReference>